<accession>A0ABT6PVB8</accession>
<dbReference type="RefSeq" id="WP_281458214.1">
    <property type="nucleotide sequence ID" value="NZ_JASAOF010000023.1"/>
</dbReference>
<dbReference type="EMBL" id="JASAOF010000023">
    <property type="protein sequence ID" value="MDI2031952.1"/>
    <property type="molecule type" value="Genomic_DNA"/>
</dbReference>
<keyword evidence="3" id="KW-1185">Reference proteome</keyword>
<dbReference type="Proteomes" id="UP001237595">
    <property type="component" value="Unassembled WGS sequence"/>
</dbReference>
<evidence type="ECO:0000256" key="1">
    <source>
        <dbReference type="SAM" id="MobiDB-lite"/>
    </source>
</evidence>
<sequence>MPPAARIGDPTSHGGTVGPPRVNARAVAGVFIGGKPAAVVGSQHVCPVPPHAVISGGNVITPSPPGTSVVLIGGLPAACVGDKTTCGAQVAMGVLNVLIGGPL</sequence>
<evidence type="ECO:0000313" key="2">
    <source>
        <dbReference type="EMBL" id="MDI2031952.1"/>
    </source>
</evidence>
<feature type="region of interest" description="Disordered" evidence="1">
    <location>
        <begin position="1"/>
        <end position="20"/>
    </location>
</feature>
<comment type="caution">
    <text evidence="2">The sequence shown here is derived from an EMBL/GenBank/DDBJ whole genome shotgun (WGS) entry which is preliminary data.</text>
</comment>
<gene>
    <name evidence="2" type="ORF">QFW96_25235</name>
</gene>
<name>A0ABT6PVB8_9PSEU</name>
<dbReference type="Pfam" id="PF05488">
    <property type="entry name" value="PAAR_motif"/>
    <property type="match status" value="1"/>
</dbReference>
<protein>
    <submittedName>
        <fullName evidence="2">PAAR domain-containing protein</fullName>
    </submittedName>
</protein>
<organism evidence="2 3">
    <name type="scientific">Saccharopolyspora ipomoeae</name>
    <dbReference type="NCBI Taxonomy" id="3042027"/>
    <lineage>
        <taxon>Bacteria</taxon>
        <taxon>Bacillati</taxon>
        <taxon>Actinomycetota</taxon>
        <taxon>Actinomycetes</taxon>
        <taxon>Pseudonocardiales</taxon>
        <taxon>Pseudonocardiaceae</taxon>
        <taxon>Saccharopolyspora</taxon>
    </lineage>
</organism>
<proteinExistence type="predicted"/>
<dbReference type="InterPro" id="IPR008727">
    <property type="entry name" value="PAAR_motif"/>
</dbReference>
<dbReference type="Gene3D" id="2.60.200.60">
    <property type="match status" value="1"/>
</dbReference>
<evidence type="ECO:0000313" key="3">
    <source>
        <dbReference type="Proteomes" id="UP001237595"/>
    </source>
</evidence>
<reference evidence="2 3" key="1">
    <citation type="submission" date="2023-04" db="EMBL/GenBank/DDBJ databases">
        <title>Draft genome sequence of Saccharopolyspora sp. TS4A08 isolated from sweet potato rhizospheric soil.</title>
        <authorList>
            <person name="Suksaard P."/>
            <person name="Duangmal K."/>
        </authorList>
    </citation>
    <scope>NUCLEOTIDE SEQUENCE [LARGE SCALE GENOMIC DNA]</scope>
    <source>
        <strain evidence="2 3">TS4A08</strain>
    </source>
</reference>